<dbReference type="AlphaFoldDB" id="A0A1G7NM52"/>
<dbReference type="InterPro" id="IPR055746">
    <property type="entry name" value="DUF7322"/>
</dbReference>
<gene>
    <name evidence="4" type="ORF">SAMN05216218_10957</name>
</gene>
<organism evidence="4 5">
    <name type="scientific">Halorientalis regularis</name>
    <dbReference type="NCBI Taxonomy" id="660518"/>
    <lineage>
        <taxon>Archaea</taxon>
        <taxon>Methanobacteriati</taxon>
        <taxon>Methanobacteriota</taxon>
        <taxon>Stenosarchaea group</taxon>
        <taxon>Halobacteria</taxon>
        <taxon>Halobacteriales</taxon>
        <taxon>Haloarculaceae</taxon>
        <taxon>Halorientalis</taxon>
    </lineage>
</organism>
<evidence type="ECO:0000256" key="2">
    <source>
        <dbReference type="SAM" id="Phobius"/>
    </source>
</evidence>
<keyword evidence="2" id="KW-1133">Transmembrane helix</keyword>
<keyword evidence="5" id="KW-1185">Reference proteome</keyword>
<feature type="domain" description="DUF7322" evidence="3">
    <location>
        <begin position="27"/>
        <end position="84"/>
    </location>
</feature>
<name>A0A1G7NM52_9EURY</name>
<evidence type="ECO:0000313" key="4">
    <source>
        <dbReference type="EMBL" id="SDF75083.1"/>
    </source>
</evidence>
<evidence type="ECO:0000313" key="5">
    <source>
        <dbReference type="Proteomes" id="UP000199076"/>
    </source>
</evidence>
<feature type="transmembrane region" description="Helical" evidence="2">
    <location>
        <begin position="32"/>
        <end position="58"/>
    </location>
</feature>
<dbReference type="Proteomes" id="UP000199076">
    <property type="component" value="Unassembled WGS sequence"/>
</dbReference>
<sequence length="89" mass="9100">MFDPFSVVETEAVTEPPEGLEDSIQRADAATFWGFLAAAGLAQAGLFAASLGLMLAGFRGQGTLGGALVGGGVVALALAGGIVRWHRRR</sequence>
<feature type="transmembrane region" description="Helical" evidence="2">
    <location>
        <begin position="64"/>
        <end position="83"/>
    </location>
</feature>
<dbReference type="RefSeq" id="WP_092692803.1">
    <property type="nucleotide sequence ID" value="NZ_FNBK01000009.1"/>
</dbReference>
<reference evidence="5" key="1">
    <citation type="submission" date="2016-10" db="EMBL/GenBank/DDBJ databases">
        <authorList>
            <person name="Varghese N."/>
            <person name="Submissions S."/>
        </authorList>
    </citation>
    <scope>NUCLEOTIDE SEQUENCE [LARGE SCALE GENOMIC DNA]</scope>
    <source>
        <strain evidence="5">IBRC-M 10760</strain>
    </source>
</reference>
<accession>A0A1G7NM52</accession>
<evidence type="ECO:0000259" key="3">
    <source>
        <dbReference type="Pfam" id="PF24008"/>
    </source>
</evidence>
<feature type="region of interest" description="Disordered" evidence="1">
    <location>
        <begin position="1"/>
        <end position="20"/>
    </location>
</feature>
<evidence type="ECO:0000256" key="1">
    <source>
        <dbReference type="SAM" id="MobiDB-lite"/>
    </source>
</evidence>
<keyword evidence="2" id="KW-0812">Transmembrane</keyword>
<dbReference type="EMBL" id="FNBK01000009">
    <property type="protein sequence ID" value="SDF75083.1"/>
    <property type="molecule type" value="Genomic_DNA"/>
</dbReference>
<proteinExistence type="predicted"/>
<feature type="compositionally biased region" description="Low complexity" evidence="1">
    <location>
        <begin position="7"/>
        <end position="17"/>
    </location>
</feature>
<dbReference type="STRING" id="660518.SAMN05216218_10957"/>
<protein>
    <recommendedName>
        <fullName evidence="3">DUF7322 domain-containing protein</fullName>
    </recommendedName>
</protein>
<keyword evidence="2" id="KW-0472">Membrane</keyword>
<dbReference type="Pfam" id="PF24008">
    <property type="entry name" value="DUF7322"/>
    <property type="match status" value="1"/>
</dbReference>